<protein>
    <submittedName>
        <fullName evidence="1">Uncharacterized protein</fullName>
    </submittedName>
</protein>
<name>A0AAD1DRQ7_CHRNA</name>
<dbReference type="EMBL" id="CP033923">
    <property type="protein sequence ID" value="AZA91144.1"/>
    <property type="molecule type" value="Genomic_DNA"/>
</dbReference>
<organism evidence="1 2">
    <name type="scientific">Chryseobacterium nakagawai</name>
    <dbReference type="NCBI Taxonomy" id="1241982"/>
    <lineage>
        <taxon>Bacteria</taxon>
        <taxon>Pseudomonadati</taxon>
        <taxon>Bacteroidota</taxon>
        <taxon>Flavobacteriia</taxon>
        <taxon>Flavobacteriales</taxon>
        <taxon>Weeksellaceae</taxon>
        <taxon>Chryseobacterium group</taxon>
        <taxon>Chryseobacterium</taxon>
    </lineage>
</organism>
<accession>A0AAD1DRQ7</accession>
<proteinExistence type="predicted"/>
<dbReference type="KEGG" id="cnk:EG343_11135"/>
<evidence type="ECO:0000313" key="2">
    <source>
        <dbReference type="Proteomes" id="UP000278288"/>
    </source>
</evidence>
<keyword evidence="2" id="KW-1185">Reference proteome</keyword>
<sequence length="98" mass="11069">MEKFKTLKSNEKGLTWKELKEILNTKNDEDLNVRAFFWKIDDENAEISGHSIQEVLEAEEDQINPSGEGIEPVSTYEGEDISGEPVIYKKGALLGLID</sequence>
<dbReference type="RefSeq" id="WP_123857839.1">
    <property type="nucleotide sequence ID" value="NZ_CP033923.1"/>
</dbReference>
<evidence type="ECO:0000313" key="1">
    <source>
        <dbReference type="EMBL" id="AZA91144.1"/>
    </source>
</evidence>
<gene>
    <name evidence="1" type="ORF">EG343_11135</name>
</gene>
<dbReference type="AlphaFoldDB" id="A0AAD1DRQ7"/>
<reference evidence="1 2" key="1">
    <citation type="submission" date="2018-11" db="EMBL/GenBank/DDBJ databases">
        <title>Proposal to divide the Flavobacteriaceae and reorganize its genera based on Amino Acid Identity values calculated from whole genome sequences.</title>
        <authorList>
            <person name="Nicholson A.C."/>
            <person name="Gulvik C.A."/>
            <person name="Whitney A.M."/>
            <person name="Humrighouse B.W."/>
            <person name="Bell M."/>
            <person name="Holmes B."/>
            <person name="Steigerwalt A.G."/>
            <person name="Villarma A."/>
            <person name="Sheth M."/>
            <person name="Batra D."/>
            <person name="Pryor J."/>
            <person name="Bernardet J.-F."/>
            <person name="Hugo C."/>
            <person name="Kampfer P."/>
            <person name="Newman J."/>
            <person name="McQuiston J.R."/>
        </authorList>
    </citation>
    <scope>NUCLEOTIDE SEQUENCE [LARGE SCALE GENOMIC DNA]</scope>
    <source>
        <strain evidence="1 2">G0041</strain>
    </source>
</reference>
<dbReference type="Proteomes" id="UP000278288">
    <property type="component" value="Chromosome"/>
</dbReference>